<dbReference type="InterPro" id="IPR011081">
    <property type="entry name" value="Big_4"/>
</dbReference>
<dbReference type="InterPro" id="IPR001119">
    <property type="entry name" value="SLH_dom"/>
</dbReference>
<evidence type="ECO:0000256" key="2">
    <source>
        <dbReference type="SAM" id="SignalP"/>
    </source>
</evidence>
<dbReference type="RefSeq" id="WP_076113581.1">
    <property type="nucleotide sequence ID" value="NZ_MPTB01000045.1"/>
</dbReference>
<dbReference type="PANTHER" id="PTHR43308">
    <property type="entry name" value="OUTER MEMBRANE PROTEIN ALPHA-RELATED"/>
    <property type="match status" value="1"/>
</dbReference>
<reference evidence="4 5" key="1">
    <citation type="submission" date="2016-10" db="EMBL/GenBank/DDBJ databases">
        <title>Paenibacillus species isolates.</title>
        <authorList>
            <person name="Beno S.M."/>
        </authorList>
    </citation>
    <scope>NUCLEOTIDE SEQUENCE [LARGE SCALE GENOMIC DNA]</scope>
    <source>
        <strain evidence="4 5">FSL H7-0744</strain>
    </source>
</reference>
<feature type="signal peptide" evidence="2">
    <location>
        <begin position="1"/>
        <end position="30"/>
    </location>
</feature>
<keyword evidence="2" id="KW-0732">Signal</keyword>
<dbReference type="InterPro" id="IPR051465">
    <property type="entry name" value="Cell_Envelope_Struct_Comp"/>
</dbReference>
<feature type="region of interest" description="Disordered" evidence="1">
    <location>
        <begin position="1697"/>
        <end position="1736"/>
    </location>
</feature>
<accession>A0ABX3GZN7</accession>
<sequence length="2137" mass="230480">MRKTKRSGKACVAALCAAVVLNGGIVPASANYTTDFDHKGVGTDYGKPEWKVGNITTPEGIDFSKATVGEMMQTIENFDFDAFKQDNADLPWLDALLVNEGVIPDDNGNDDASANTLFSRGSALYMKTQDNSKLGFAGSVYYADTLNQDVMYTLSLSTGEVTEDQSARKNYPSHENQTYRSGELEINQRKFITNDNSAVTLLEFNNPTASDIQLTLKVKSPFVSRAEGDEMIGDRVAAPLMIGKSGQKVVKAMSYVDVHLSGTGLTPAGNDLVREITVPAGGTLDQKVVMGWLADEIPGSKTQYEEFKSAAGNNEAFSTQVKEYNEWWADNIPYIDVPDENVKKVLYYRWWCNRFNILDANIPGNDWQFPMNMEGVLGYNNGITVSVPWALQDLKWLRDPSYAYGTWLAQGEYSENKNYKNNPGRPNIWTWDMMQNSSQVGWEAYKIYGGGSEILKKFADFSANDVTGTLAHFKGNDPNLVYYNHGPMTGNDGDTVSMHWKGNGNNARLDGSATTYGNAVATAQMYKQLGDTANETRMNETAGKIQSTILNDMWFDGKDFDGDGKADTNGEGSFLHKKVVGKEDVFNPWRDNNMFVFNFGVVPTEGQEGFQAKYLTQLTDYADPDYYPIFPFFTADQNSIMKRVEDFKNGKTDAFGTDQFAWCNFGNYINTVRASLRHYPVDNINSDTYKTLFDWGAWLHTVETGNTDHLDSNEFFWLEDYFFGTPWTKENPPNPSGKMVRAWIHHDTLGMMNYTVLEDMAGLQPRTDDKIELWPINVEYDHFAVDNVRYHDADLSIVWQDPKVYTGDKKLPYQDIPSGFSLFINGELVMTTNEMSHIIYDTATGKVEMPKGDVAGAVGDNSKTEVLFEKGSATPLAKADDTSLATNAKTVDMFNKAGVDIVNGGENLAAAAGTTIESTYIESGSSIKSLADGSTIASIDHTSNTALFGGSPNPADTVTFNFDATKPVDNVKVYFYNNRLLDGYGTPQTFGVEYLEADGITWKPVKGQFRYPDVVASNYNNVEFEKVNTTAIRVSVTHALELATGIKEIQIYNNGLTVTPAVNQAPKVTVDTPVRVQQDELLAVVPQIYDDGLPGGKLTYQWAKISGDGEVEEGALDQAVLKATFKTVGEYKYQLTVSDGDKQTVVEVPVSVFIATAELADMVAKFADRDSAQGKIVRNSGDFTPESWQQLQTALNTAKTLLSKGNYTLDEVKATTDQLRIAVSTLGYRNAALLAVPSASYTSAWESVYAVNDGYIPLFSTGLGDNTIETQYGNWGGSGDNQWLQYTWKQKVSLSGSSIYFFDDGGGVQVPADYSLDYWDEAAGKFVPVTNLSEKGKEKDKYNDVTFDKVETDKLRLTLVKQSASVFTGVKEWRAISAKPEGETPDPGTFGKIVSIEQVTVNTTIGVVPALPSKVLVTYANGNKGMADVQWEDIPLNKLTIATDFMISGKVAGTELSASCRIFVKYDKTRLKTAIDTAADPAVNEENYTATPGQWETLHAALATAQAVYENGASTEGDINAAYTALKAAFEALQPVEGRNALISGITIPGGVVDQVAKEIIVPETTTLTELKEGLQVPAGVTFAVYGSDGITVATELQTGYKVTVTAADKTTSRTYTLTLAFVTPPVITTGLEAKLKEVLELEQGLYTPDSWTALQKAVAAAAALLESGTADQAGIDAALSRLAAAVAGLQRLPAATPSATPLPSATPTPTPGIPASGSETHVPTPKPSPSAAPTAAPAAVSIGSIVLHPVAGADGTVKAVLTAGNIEAAAKGITDGRLTVSVKAAAGVKQLSVELPLQALMAVQGVRTVKIETGAADILLNESFLKVYADGKSNKLEISVSAIDPAGLPLQASALLGVNVLSDFGLSVDGTAVPASVLKAKGVKVALPYTLKPGENPNKVVAYYLNDKRELEVVKSGKYNTAAGTLEFNLNRSGSYATRYSNVSFKDIATAAWAVDSIEALAARGAIQGTNADNFNPSGNVTRAEFIKILMNAFDLVDESVVSTFTDVKQGAWYAGAVASAQKLGIVKGKPDGTFGLNEEITREEMAVMLHRLAQLANVSLSGAANAGVNANTSNNAAPVSFSDLDQVSSYAADAVEDMSKSGVIGGMPDGKFAPDSQATRAQAATVIFRLLGQAQ</sequence>
<proteinExistence type="predicted"/>
<dbReference type="Gene3D" id="2.60.120.260">
    <property type="entry name" value="Galactose-binding domain-like"/>
    <property type="match status" value="2"/>
</dbReference>
<dbReference type="EMBL" id="MPTB01000045">
    <property type="protein sequence ID" value="OMD41536.1"/>
    <property type="molecule type" value="Genomic_DNA"/>
</dbReference>
<comment type="caution">
    <text evidence="4">The sequence shown here is derived from an EMBL/GenBank/DDBJ whole genome shotgun (WGS) entry which is preliminary data.</text>
</comment>
<feature type="chain" id="PRO_5046129366" description="SLH domain-containing protein" evidence="2">
    <location>
        <begin position="31"/>
        <end position="2137"/>
    </location>
</feature>
<dbReference type="InterPro" id="IPR008979">
    <property type="entry name" value="Galactose-bd-like_sf"/>
</dbReference>
<feature type="domain" description="SLH" evidence="3">
    <location>
        <begin position="1942"/>
        <end position="2001"/>
    </location>
</feature>
<dbReference type="InterPro" id="IPR013783">
    <property type="entry name" value="Ig-like_fold"/>
</dbReference>
<dbReference type="Proteomes" id="UP000187412">
    <property type="component" value="Unassembled WGS sequence"/>
</dbReference>
<feature type="domain" description="SLH" evidence="3">
    <location>
        <begin position="2002"/>
        <end position="2065"/>
    </location>
</feature>
<dbReference type="Pfam" id="PF00395">
    <property type="entry name" value="SLH"/>
    <property type="match status" value="3"/>
</dbReference>
<dbReference type="PANTHER" id="PTHR43308:SF5">
    <property type="entry name" value="S-LAYER PROTEIN _ PEPTIDOGLYCAN ENDO-BETA-N-ACETYLGLUCOSAMINIDASE"/>
    <property type="match status" value="1"/>
</dbReference>
<organism evidence="4 5">
    <name type="scientific">Paenibacillus borealis</name>
    <dbReference type="NCBI Taxonomy" id="160799"/>
    <lineage>
        <taxon>Bacteria</taxon>
        <taxon>Bacillati</taxon>
        <taxon>Bacillota</taxon>
        <taxon>Bacilli</taxon>
        <taxon>Bacillales</taxon>
        <taxon>Paenibacillaceae</taxon>
        <taxon>Paenibacillus</taxon>
    </lineage>
</organism>
<protein>
    <recommendedName>
        <fullName evidence="3">SLH domain-containing protein</fullName>
    </recommendedName>
</protein>
<feature type="domain" description="SLH" evidence="3">
    <location>
        <begin position="2080"/>
        <end position="2137"/>
    </location>
</feature>
<dbReference type="Gene3D" id="1.20.1270.90">
    <property type="entry name" value="AF1782-like"/>
    <property type="match status" value="1"/>
</dbReference>
<dbReference type="SUPFAM" id="SSF49785">
    <property type="entry name" value="Galactose-binding domain-like"/>
    <property type="match status" value="1"/>
</dbReference>
<dbReference type="Gene3D" id="2.60.40.10">
    <property type="entry name" value="Immunoglobulins"/>
    <property type="match status" value="1"/>
</dbReference>
<evidence type="ECO:0000313" key="4">
    <source>
        <dbReference type="EMBL" id="OMD41536.1"/>
    </source>
</evidence>
<name>A0ABX3GZN7_PAEBO</name>
<evidence type="ECO:0000313" key="5">
    <source>
        <dbReference type="Proteomes" id="UP000187412"/>
    </source>
</evidence>
<evidence type="ECO:0000256" key="1">
    <source>
        <dbReference type="SAM" id="MobiDB-lite"/>
    </source>
</evidence>
<dbReference type="Pfam" id="PF07554">
    <property type="entry name" value="FIVAR"/>
    <property type="match status" value="3"/>
</dbReference>
<dbReference type="PROSITE" id="PS51272">
    <property type="entry name" value="SLH"/>
    <property type="match status" value="3"/>
</dbReference>
<keyword evidence="5" id="KW-1185">Reference proteome</keyword>
<dbReference type="Pfam" id="PF07532">
    <property type="entry name" value="Big_4"/>
    <property type="match status" value="1"/>
</dbReference>
<evidence type="ECO:0000259" key="3">
    <source>
        <dbReference type="PROSITE" id="PS51272"/>
    </source>
</evidence>
<dbReference type="Gene3D" id="1.20.1270.70">
    <property type="entry name" value="Designed single chain three-helix bundle"/>
    <property type="match status" value="2"/>
</dbReference>
<gene>
    <name evidence="4" type="ORF">BSK56_27045</name>
</gene>